<dbReference type="AlphaFoldDB" id="A0A4Z2HV09"/>
<comment type="caution">
    <text evidence="2">The sequence shown here is derived from an EMBL/GenBank/DDBJ whole genome shotgun (WGS) entry which is preliminary data.</text>
</comment>
<evidence type="ECO:0000256" key="1">
    <source>
        <dbReference type="SAM" id="MobiDB-lite"/>
    </source>
</evidence>
<protein>
    <submittedName>
        <fullName evidence="2">Uncharacterized protein</fullName>
    </submittedName>
</protein>
<evidence type="ECO:0000313" key="3">
    <source>
        <dbReference type="Proteomes" id="UP000314294"/>
    </source>
</evidence>
<reference evidence="2 3" key="1">
    <citation type="submission" date="2019-03" db="EMBL/GenBank/DDBJ databases">
        <title>First draft genome of Liparis tanakae, snailfish: a comprehensive survey of snailfish specific genes.</title>
        <authorList>
            <person name="Kim W."/>
            <person name="Song I."/>
            <person name="Jeong J.-H."/>
            <person name="Kim D."/>
            <person name="Kim S."/>
            <person name="Ryu S."/>
            <person name="Song J.Y."/>
            <person name="Lee S.K."/>
        </authorList>
    </citation>
    <scope>NUCLEOTIDE SEQUENCE [LARGE SCALE GENOMIC DNA]</scope>
    <source>
        <tissue evidence="2">Muscle</tissue>
    </source>
</reference>
<name>A0A4Z2HV09_9TELE</name>
<sequence length="130" mass="14400">MRMEEDSTQRMKDMVGAWNRLVQESSYLECSGSFGVISEQRAAGRMDEPADGDRTAIWKPVTLPPPGTRTRHTARTEGYDLSTWGGGHRLEAWGSDYCKCSGGGAWLQTADCLMINKQHSALTFLLETAI</sequence>
<dbReference type="Proteomes" id="UP000314294">
    <property type="component" value="Unassembled WGS sequence"/>
</dbReference>
<organism evidence="2 3">
    <name type="scientific">Liparis tanakae</name>
    <name type="common">Tanaka's snailfish</name>
    <dbReference type="NCBI Taxonomy" id="230148"/>
    <lineage>
        <taxon>Eukaryota</taxon>
        <taxon>Metazoa</taxon>
        <taxon>Chordata</taxon>
        <taxon>Craniata</taxon>
        <taxon>Vertebrata</taxon>
        <taxon>Euteleostomi</taxon>
        <taxon>Actinopterygii</taxon>
        <taxon>Neopterygii</taxon>
        <taxon>Teleostei</taxon>
        <taxon>Neoteleostei</taxon>
        <taxon>Acanthomorphata</taxon>
        <taxon>Eupercaria</taxon>
        <taxon>Perciformes</taxon>
        <taxon>Cottioidei</taxon>
        <taxon>Cottales</taxon>
        <taxon>Liparidae</taxon>
        <taxon>Liparis</taxon>
    </lineage>
</organism>
<feature type="region of interest" description="Disordered" evidence="1">
    <location>
        <begin position="42"/>
        <end position="73"/>
    </location>
</feature>
<accession>A0A4Z2HV09</accession>
<proteinExistence type="predicted"/>
<dbReference type="EMBL" id="SRLO01000172">
    <property type="protein sequence ID" value="TNN69686.1"/>
    <property type="molecule type" value="Genomic_DNA"/>
</dbReference>
<evidence type="ECO:0000313" key="2">
    <source>
        <dbReference type="EMBL" id="TNN69686.1"/>
    </source>
</evidence>
<feature type="compositionally biased region" description="Basic and acidic residues" evidence="1">
    <location>
        <begin position="42"/>
        <end position="56"/>
    </location>
</feature>
<gene>
    <name evidence="2" type="ORF">EYF80_020050</name>
</gene>
<keyword evidence="3" id="KW-1185">Reference proteome</keyword>